<proteinExistence type="inferred from homology"/>
<dbReference type="Pfam" id="PF12054">
    <property type="entry name" value="DUF3535"/>
    <property type="match status" value="1"/>
</dbReference>
<reference evidence="16" key="1">
    <citation type="submission" date="2021-03" db="EMBL/GenBank/DDBJ databases">
        <title>Evolutionary innovations through gain and loss of genes in the ectomycorrhizal Boletales.</title>
        <authorList>
            <person name="Wu G."/>
            <person name="Miyauchi S."/>
            <person name="Morin E."/>
            <person name="Yang Z.-L."/>
            <person name="Xu J."/>
            <person name="Martin F.M."/>
        </authorList>
    </citation>
    <scope>NUCLEOTIDE SEQUENCE</scope>
    <source>
        <strain evidence="16">BR01</strain>
    </source>
</reference>
<dbReference type="CDD" id="cd11285">
    <property type="entry name" value="ADF_Twf-N_like"/>
    <property type="match status" value="1"/>
</dbReference>
<dbReference type="Pfam" id="PF00271">
    <property type="entry name" value="Helicase_C"/>
    <property type="match status" value="1"/>
</dbReference>
<evidence type="ECO:0000256" key="3">
    <source>
        <dbReference type="ARBA" id="ARBA00022737"/>
    </source>
</evidence>
<evidence type="ECO:0000313" key="17">
    <source>
        <dbReference type="Proteomes" id="UP000683000"/>
    </source>
</evidence>
<dbReference type="GO" id="GO:0003677">
    <property type="term" value="F:DNA binding"/>
    <property type="evidence" value="ECO:0007669"/>
    <property type="project" value="UniProtKB-KW"/>
</dbReference>
<dbReference type="InterPro" id="IPR027417">
    <property type="entry name" value="P-loop_NTPase"/>
</dbReference>
<dbReference type="PROSITE" id="PS51192">
    <property type="entry name" value="HELICASE_ATP_BIND_1"/>
    <property type="match status" value="1"/>
</dbReference>
<keyword evidence="7" id="KW-0067">ATP-binding</keyword>
<feature type="domain" description="Helicase ATP-binding" evidence="13">
    <location>
        <begin position="1321"/>
        <end position="1494"/>
    </location>
</feature>
<dbReference type="GO" id="GO:0005634">
    <property type="term" value="C:nucleus"/>
    <property type="evidence" value="ECO:0007669"/>
    <property type="project" value="UniProtKB-SubCell"/>
</dbReference>
<dbReference type="InterPro" id="IPR038718">
    <property type="entry name" value="SNF2-like_sf"/>
</dbReference>
<dbReference type="GO" id="GO:0005524">
    <property type="term" value="F:ATP binding"/>
    <property type="evidence" value="ECO:0007669"/>
    <property type="project" value="UniProtKB-KW"/>
</dbReference>
<evidence type="ECO:0000256" key="5">
    <source>
        <dbReference type="ARBA" id="ARBA00022801"/>
    </source>
</evidence>
<dbReference type="InterPro" id="IPR002108">
    <property type="entry name" value="ADF-H"/>
</dbReference>
<dbReference type="PROSITE" id="PS51194">
    <property type="entry name" value="HELICASE_CTER"/>
    <property type="match status" value="1"/>
</dbReference>
<dbReference type="InterPro" id="IPR049730">
    <property type="entry name" value="SNF2/RAD54-like_C"/>
</dbReference>
<comment type="similarity">
    <text evidence="2">Belongs to the SNF2/RAD54 helicase family.</text>
</comment>
<dbReference type="Gene3D" id="1.25.10.10">
    <property type="entry name" value="Leucine-rich Repeat Variant"/>
    <property type="match status" value="2"/>
</dbReference>
<dbReference type="InterPro" id="IPR011989">
    <property type="entry name" value="ARM-like"/>
</dbReference>
<dbReference type="Gene3D" id="3.40.50.10810">
    <property type="entry name" value="Tandem AAA-ATPase domain"/>
    <property type="match status" value="1"/>
</dbReference>
<dbReference type="InterPro" id="IPR029006">
    <property type="entry name" value="ADF-H/Gelsolin-like_dom_sf"/>
</dbReference>
<evidence type="ECO:0000256" key="11">
    <source>
        <dbReference type="ARBA" id="ARBA00081329"/>
    </source>
</evidence>
<feature type="region of interest" description="Disordered" evidence="12">
    <location>
        <begin position="1667"/>
        <end position="1687"/>
    </location>
</feature>
<evidence type="ECO:0000313" key="16">
    <source>
        <dbReference type="EMBL" id="KAG6379189.1"/>
    </source>
</evidence>
<dbReference type="InterPro" id="IPR044078">
    <property type="entry name" value="Mot1_ATP-bd"/>
</dbReference>
<evidence type="ECO:0000256" key="12">
    <source>
        <dbReference type="SAM" id="MobiDB-lite"/>
    </source>
</evidence>
<keyword evidence="9" id="KW-0539">Nucleus</keyword>
<feature type="compositionally biased region" description="Basic and acidic residues" evidence="12">
    <location>
        <begin position="199"/>
        <end position="208"/>
    </location>
</feature>
<dbReference type="FunFam" id="3.40.50.10810:FF:000009">
    <property type="entry name" value="B-TFIID TATA-box-binding protein-associated factor 1"/>
    <property type="match status" value="1"/>
</dbReference>
<dbReference type="PROSITE" id="PS51263">
    <property type="entry name" value="ADF_H"/>
    <property type="match status" value="2"/>
</dbReference>
<feature type="region of interest" description="Disordered" evidence="12">
    <location>
        <begin position="189"/>
        <end position="351"/>
    </location>
</feature>
<keyword evidence="17" id="KW-1185">Reference proteome</keyword>
<dbReference type="InterPro" id="IPR001650">
    <property type="entry name" value="Helicase_C-like"/>
</dbReference>
<feature type="compositionally biased region" description="Polar residues" evidence="12">
    <location>
        <begin position="2273"/>
        <end position="2287"/>
    </location>
</feature>
<name>A0A8I2YTY4_9AGAM</name>
<comment type="caution">
    <text evidence="16">The sequence shown here is derived from an EMBL/GenBank/DDBJ whole genome shotgun (WGS) entry which is preliminary data.</text>
</comment>
<dbReference type="SUPFAM" id="SSF52540">
    <property type="entry name" value="P-loop containing nucleoside triphosphate hydrolases"/>
    <property type="match status" value="2"/>
</dbReference>
<dbReference type="Gene3D" id="3.40.50.300">
    <property type="entry name" value="P-loop containing nucleotide triphosphate hydrolases"/>
    <property type="match status" value="1"/>
</dbReference>
<evidence type="ECO:0000259" key="14">
    <source>
        <dbReference type="PROSITE" id="PS51194"/>
    </source>
</evidence>
<comment type="subcellular location">
    <subcellularLocation>
        <location evidence="1">Nucleus</location>
    </subcellularLocation>
</comment>
<dbReference type="CDD" id="cd17999">
    <property type="entry name" value="DEXHc_Mot1"/>
    <property type="match status" value="1"/>
</dbReference>
<accession>A0A8I2YTY4</accession>
<dbReference type="Gene3D" id="3.40.20.10">
    <property type="entry name" value="Severin"/>
    <property type="match status" value="2"/>
</dbReference>
<keyword evidence="4" id="KW-0547">Nucleotide-binding</keyword>
<evidence type="ECO:0000256" key="1">
    <source>
        <dbReference type="ARBA" id="ARBA00004123"/>
    </source>
</evidence>
<feature type="domain" description="ADF-H" evidence="15">
    <location>
        <begin position="2130"/>
        <end position="2269"/>
    </location>
</feature>
<dbReference type="SMART" id="SM00490">
    <property type="entry name" value="HELICc"/>
    <property type="match status" value="1"/>
</dbReference>
<evidence type="ECO:0000256" key="9">
    <source>
        <dbReference type="ARBA" id="ARBA00023242"/>
    </source>
</evidence>
<evidence type="ECO:0000256" key="4">
    <source>
        <dbReference type="ARBA" id="ARBA00022741"/>
    </source>
</evidence>
<keyword evidence="8" id="KW-0238">DNA-binding</keyword>
<evidence type="ECO:0000259" key="15">
    <source>
        <dbReference type="PROSITE" id="PS51263"/>
    </source>
</evidence>
<dbReference type="Pfam" id="PF00176">
    <property type="entry name" value="SNF2-rel_dom"/>
    <property type="match status" value="1"/>
</dbReference>
<dbReference type="GO" id="GO:0017025">
    <property type="term" value="F:TBP-class protein binding"/>
    <property type="evidence" value="ECO:0007669"/>
    <property type="project" value="InterPro"/>
</dbReference>
<dbReference type="InterPro" id="IPR044972">
    <property type="entry name" value="Mot1"/>
</dbReference>
<evidence type="ECO:0000256" key="7">
    <source>
        <dbReference type="ARBA" id="ARBA00022840"/>
    </source>
</evidence>
<keyword evidence="6" id="KW-0347">Helicase</keyword>
<dbReference type="PANTHER" id="PTHR36498">
    <property type="entry name" value="TATA-BINDING PROTEIN-ASSOCIATED FACTOR 172"/>
    <property type="match status" value="1"/>
</dbReference>
<dbReference type="SUPFAM" id="SSF55753">
    <property type="entry name" value="Actin depolymerizing proteins"/>
    <property type="match status" value="2"/>
</dbReference>
<protein>
    <recommendedName>
        <fullName evidence="10">TATA-binding protein-associated factor mot1</fullName>
    </recommendedName>
    <alternativeName>
        <fullName evidence="11">Modifier of transcription 1</fullName>
    </alternativeName>
</protein>
<evidence type="ECO:0000256" key="10">
    <source>
        <dbReference type="ARBA" id="ARBA00073046"/>
    </source>
</evidence>
<dbReference type="Proteomes" id="UP000683000">
    <property type="component" value="Unassembled WGS sequence"/>
</dbReference>
<keyword evidence="3" id="KW-0677">Repeat</keyword>
<dbReference type="EMBL" id="JAGFBS010000005">
    <property type="protein sequence ID" value="KAG6379189.1"/>
    <property type="molecule type" value="Genomic_DNA"/>
</dbReference>
<evidence type="ECO:0000259" key="13">
    <source>
        <dbReference type="PROSITE" id="PS51192"/>
    </source>
</evidence>
<dbReference type="PANTHER" id="PTHR36498:SF1">
    <property type="entry name" value="TATA-BINDING PROTEIN-ASSOCIATED FACTOR 172"/>
    <property type="match status" value="1"/>
</dbReference>
<dbReference type="SUPFAM" id="SSF48371">
    <property type="entry name" value="ARM repeat"/>
    <property type="match status" value="1"/>
</dbReference>
<evidence type="ECO:0000256" key="6">
    <source>
        <dbReference type="ARBA" id="ARBA00022806"/>
    </source>
</evidence>
<dbReference type="Pfam" id="PF00241">
    <property type="entry name" value="Cofilin_ADF"/>
    <property type="match status" value="2"/>
</dbReference>
<dbReference type="InterPro" id="IPR000330">
    <property type="entry name" value="SNF2_N"/>
</dbReference>
<feature type="compositionally biased region" description="Low complexity" evidence="12">
    <location>
        <begin position="336"/>
        <end position="347"/>
    </location>
</feature>
<dbReference type="SMART" id="SM00102">
    <property type="entry name" value="ADF"/>
    <property type="match status" value="2"/>
</dbReference>
<dbReference type="GO" id="GO:0016887">
    <property type="term" value="F:ATP hydrolysis activity"/>
    <property type="evidence" value="ECO:0007669"/>
    <property type="project" value="InterPro"/>
</dbReference>
<dbReference type="SMART" id="SM00487">
    <property type="entry name" value="DEXDc"/>
    <property type="match status" value="1"/>
</dbReference>
<dbReference type="InterPro" id="IPR014001">
    <property type="entry name" value="Helicase_ATP-bd"/>
</dbReference>
<gene>
    <name evidence="16" type="ORF">JVT61DRAFT_11633</name>
</gene>
<organism evidence="16 17">
    <name type="scientific">Boletus reticuloceps</name>
    <dbReference type="NCBI Taxonomy" id="495285"/>
    <lineage>
        <taxon>Eukaryota</taxon>
        <taxon>Fungi</taxon>
        <taxon>Dikarya</taxon>
        <taxon>Basidiomycota</taxon>
        <taxon>Agaricomycotina</taxon>
        <taxon>Agaricomycetes</taxon>
        <taxon>Agaricomycetidae</taxon>
        <taxon>Boletales</taxon>
        <taxon>Boletineae</taxon>
        <taxon>Boletaceae</taxon>
        <taxon>Boletoideae</taxon>
        <taxon>Boletus</taxon>
    </lineage>
</organism>
<dbReference type="InterPro" id="IPR022707">
    <property type="entry name" value="Mot1_central_dom"/>
</dbReference>
<feature type="domain" description="Helicase C-terminal" evidence="14">
    <location>
        <begin position="1680"/>
        <end position="1833"/>
    </location>
</feature>
<dbReference type="InterPro" id="IPR016024">
    <property type="entry name" value="ARM-type_fold"/>
</dbReference>
<dbReference type="FunFam" id="3.40.50.300:FF:000428">
    <property type="entry name" value="TATA-binding protein-associated factor 172"/>
    <property type="match status" value="1"/>
</dbReference>
<feature type="domain" description="ADF-H" evidence="15">
    <location>
        <begin position="1957"/>
        <end position="2087"/>
    </location>
</feature>
<dbReference type="GO" id="GO:0004386">
    <property type="term" value="F:helicase activity"/>
    <property type="evidence" value="ECO:0007669"/>
    <property type="project" value="UniProtKB-KW"/>
</dbReference>
<keyword evidence="5" id="KW-0378">Hydrolase</keyword>
<dbReference type="CDD" id="cd18793">
    <property type="entry name" value="SF2_C_SNF"/>
    <property type="match status" value="1"/>
</dbReference>
<dbReference type="GO" id="GO:0003779">
    <property type="term" value="F:actin binding"/>
    <property type="evidence" value="ECO:0007669"/>
    <property type="project" value="InterPro"/>
</dbReference>
<evidence type="ECO:0000256" key="2">
    <source>
        <dbReference type="ARBA" id="ARBA00007025"/>
    </source>
</evidence>
<feature type="region of interest" description="Disordered" evidence="12">
    <location>
        <begin position="2273"/>
        <end position="2298"/>
    </location>
</feature>
<dbReference type="OrthoDB" id="10252227at2759"/>
<sequence>MTSRLDRLLLLLDTGSSPSVRNTAAKQLAQLAARSLISDVAVEDDFRSSRQHASIRDTSAWSELLAVVARILPFLHSKSHDTRSAASNALSQIFSLVPVWRPQSEDVKPPDDFPTTPPDFPPFSVQELMHKGVLLLASSGKEFTKPAGILANPAEVKRARKEAMGRLGLDFLDSVGAADDMDIDKELAVDTEADTTSETDTHVKREDPAYSISPMEVDFNLRKERSPPARSHSSTPAVPSPVTPATPAVETADLSALSARERNRLKRKRKLGSTAFVAAPPPPPSSAGARYNTTSAGPSNKARLLSAEAQETPKSRLDSPNPPIKASATEKVVIDPSKGGPISPKSPQQSNALEVPQGSWVWGGIVSLLEVDLFSPTWETRHGAAMALRELLKTQGASGGMKDGVSSTENARAHEEWCNHLAAKLLCVFVLDRFGDFRFGPGVVAPVRETVSQTLASLLLHMPLRSVGHVHSILLQMIRQDFPLPSKAKVGKSKDDRNHVWEVRHAGLLGIKYEVAVRSDSFDAPKDEESGNTGKEILAGVVDAAVLGLSDRDDDVRAVAATCLLPVASHLVEQLPDSLDRILAVLWTCLRDMKDDLSSSVGAVMDLLGKLVTYSKVIDILGDSNLSLPLSDLAPTLFPFFRHTIPNVRLAVVKTLSAFMRVSSLPRDWIATSFLRLLFQNLIVEERSDIRSESLSSWRTALEAISSTPGLINRLVKQQTALEWYAIMMTPFGVPIDTSAFHHPTFAEDGTNATPERHNVDKNMLAQDLSFVSSELVLQARIATATALAYLIIYWPSESIDELFQPILLHYMDSTSMLQKFLTAIVAEEWARAYDLSSSSGPIVDKFPLAGEISTRALAFLQGSPPTAYHEMAFTLHRIHAECYSLLHCFSSDCKIPISLIPHLGNEIDITSTRPECFTIDMAHEAVGAMYTKLKDSLGRTEEARSIEHYAEVKAQHDTRVSAAFAAAFVAFRSTPDKVSPVVKGIMNGIKNEDNLDLQKRSAAAVANFIDFCVQHNISQPPDKIVKNLCTFLCQDVEQTPTFAYSRTIHKGILTLQTWSKIAGKAGKETQEKGEPVKSEGEVAKTRLSRRGAGLAFDQLSAKFGSRLLDAIPKMWQSMAGGLLSACSVVFSRPVSPALDPALRPKLTELFPAIAIALRSKFAIIRQTAARCFATVCEVMTAEAMRFVIEQLLPLIGDAVVLSNRQGAAEAIYHIVQKLDIKALPYVIFLIVPLLGRMSDSDDDIRSTATNTFASLVKMVPLEAGLPDPPGFPEELLKRRQEERQFLTQLLDGSKVEPFVIPVKINAELRKYQQEGVNWLAFLAKYQLHGILCDDMGLGKTLQSICILASKHAERAKKYEETQSPDSVHLPSLIICPPTLTGHWYYEVLKYAENIRPILYTGSSKERSKLLSKLATMDVVITSYEVVRNDIASLEDINWLYCILDEGHIIKNAKTKLTKAVKVIQAQHRLILSGTPIQNNVLELWSLFDFLMPGFLGTETSFNERFSKPILAGRDGKAKTGEAAALALEALHKQVLPFLLRRLKEDVLNDLPPKIIQDYYCELSEVQKLLYDNFSKSEAKAEVDGVVQATTSGKSEKDGGQQHVFQSLQYLRKLCNHPSLVLKSKNDAVTAALAKVGCNVDNLSDIQHAPKLQALRQLLSDCGIGGTSTAEGGKSEPSEGISDSPSGAFSQHRALIFCQMKQMLNIIENDLFKQHMPSVTYMRLDGGIDVNKRHAIVQTFNSDPSIDCLLLTTHVGGLGLTLTGADTVIFVEHDWNPMKDLQAMDRAHRIGQKKVVNVYRLITKGTLEEKIMGLQRFKLNIAHSVVTQQNAGLSSMDTERVLDLFRRTSEAEDAAVAAKKKAKDKRDVTGPASQKNLLQGLEDLPAEDEYGGLDLSSFMGSLGTPLIFVVSSCQPSISEPYLEACTVPPWPRPPVSGYLKSWRRPFPLPSRRRTFDLSKLTFRTVRSRLHATPTECEPHPPVALATESLVPVTSVSVSGTLDDDLALLHDHLEEKVPCYVLARLDNPPSEWLAISYVPDAAQVRQKMLYASTRNALIKSLGSTVFTDSLFATAKSDVTPSGYAAHRRHQTAPKPLSTREQEMADIKAAEREAGASYEGSRARQNHLGNQEVGYTWSEDASEAVGALRAGEGSRLVILQINASEQIVLSSSVPIDDVDALAANMPLSEPSYCLFAWEGASPNGRDIAFIYSCPSASPIKSRMVYSTGAGIIFRQVRDRLGEERGFVLASRKIETSDPRELTGTFLKEELALGTSDGNSTLARPVSNASFARPKGPGRRR</sequence>
<evidence type="ECO:0000256" key="8">
    <source>
        <dbReference type="ARBA" id="ARBA00023125"/>
    </source>
</evidence>